<accession>A0A653CFW4</accession>
<dbReference type="Proteomes" id="UP000410492">
    <property type="component" value="Unassembled WGS sequence"/>
</dbReference>
<dbReference type="EMBL" id="CAACVG010007688">
    <property type="protein sequence ID" value="VEN46616.1"/>
    <property type="molecule type" value="Genomic_DNA"/>
</dbReference>
<sequence>MQQKKRGFFSGGSTFGNILTGMMIYHLTSSLIGGMFRHKPYNVYNYYNMPPEAKQEIKMPSNVLTLCEGNSTNFCAQGTTSICTTNGTVLCVATMTNAVPCAEEKTLCVNATMSCPDKNDPLCQNLTKGEDKATLPVPCLTNLTVDVNLLNETSNNGNADYKYCVTQLAVAGPEYRNCTEKDLVGTTLDYRNVIAGMYSWNLTVWGMVHPYAVFNYDRPMASAGSMGGGDIVMPLDMVISCVENATKVCAPPLVPICTAYKEVMCLETLTETKYCERFNTTCVRSVLPCDAADHLQDTNSPWCSNRTEEEMFEKDGKKHVAVQIPCFANITVNSNLPSFQIHEFNGTLPEGQNSSYTYHYRYCVGTLAIPGPESEACLQVDPAAPVLQTSS</sequence>
<reference evidence="2 3" key="1">
    <citation type="submission" date="2019-01" db="EMBL/GenBank/DDBJ databases">
        <authorList>
            <person name="Sayadi A."/>
        </authorList>
    </citation>
    <scope>NUCLEOTIDE SEQUENCE [LARGE SCALE GENOMIC DNA]</scope>
</reference>
<dbReference type="AlphaFoldDB" id="A0A653CFW4"/>
<keyword evidence="3" id="KW-1185">Reference proteome</keyword>
<feature type="transmembrane region" description="Helical" evidence="1">
    <location>
        <begin position="7"/>
        <end position="27"/>
    </location>
</feature>
<keyword evidence="1" id="KW-0812">Transmembrane</keyword>
<organism evidence="2 3">
    <name type="scientific">Callosobruchus maculatus</name>
    <name type="common">Southern cowpea weevil</name>
    <name type="synonym">Pulse bruchid</name>
    <dbReference type="NCBI Taxonomy" id="64391"/>
    <lineage>
        <taxon>Eukaryota</taxon>
        <taxon>Metazoa</taxon>
        <taxon>Ecdysozoa</taxon>
        <taxon>Arthropoda</taxon>
        <taxon>Hexapoda</taxon>
        <taxon>Insecta</taxon>
        <taxon>Pterygota</taxon>
        <taxon>Neoptera</taxon>
        <taxon>Endopterygota</taxon>
        <taxon>Coleoptera</taxon>
        <taxon>Polyphaga</taxon>
        <taxon>Cucujiformia</taxon>
        <taxon>Chrysomeloidea</taxon>
        <taxon>Chrysomelidae</taxon>
        <taxon>Bruchinae</taxon>
        <taxon>Bruchini</taxon>
        <taxon>Callosobruchus</taxon>
    </lineage>
</organism>
<dbReference type="OrthoDB" id="6751645at2759"/>
<gene>
    <name evidence="2" type="ORF">CALMAC_LOCUS8650</name>
</gene>
<name>A0A653CFW4_CALMS</name>
<keyword evidence="1" id="KW-1133">Transmembrane helix</keyword>
<evidence type="ECO:0000313" key="3">
    <source>
        <dbReference type="Proteomes" id="UP000410492"/>
    </source>
</evidence>
<keyword evidence="1" id="KW-0472">Membrane</keyword>
<protein>
    <submittedName>
        <fullName evidence="2">Uncharacterized protein</fullName>
    </submittedName>
</protein>
<evidence type="ECO:0000256" key="1">
    <source>
        <dbReference type="SAM" id="Phobius"/>
    </source>
</evidence>
<evidence type="ECO:0000313" key="2">
    <source>
        <dbReference type="EMBL" id="VEN46616.1"/>
    </source>
</evidence>
<proteinExistence type="predicted"/>